<feature type="non-terminal residue" evidence="1">
    <location>
        <position position="1"/>
    </location>
</feature>
<dbReference type="AlphaFoldDB" id="A0AAD9R8M4"/>
<organism evidence="1 2">
    <name type="scientific">Odynerus spinipes</name>
    <dbReference type="NCBI Taxonomy" id="1348599"/>
    <lineage>
        <taxon>Eukaryota</taxon>
        <taxon>Metazoa</taxon>
        <taxon>Ecdysozoa</taxon>
        <taxon>Arthropoda</taxon>
        <taxon>Hexapoda</taxon>
        <taxon>Insecta</taxon>
        <taxon>Pterygota</taxon>
        <taxon>Neoptera</taxon>
        <taxon>Endopterygota</taxon>
        <taxon>Hymenoptera</taxon>
        <taxon>Apocrita</taxon>
        <taxon>Aculeata</taxon>
        <taxon>Vespoidea</taxon>
        <taxon>Vespidae</taxon>
        <taxon>Eumeninae</taxon>
        <taxon>Odynerus</taxon>
    </lineage>
</organism>
<evidence type="ECO:0000313" key="1">
    <source>
        <dbReference type="EMBL" id="KAK2574853.1"/>
    </source>
</evidence>
<keyword evidence="2" id="KW-1185">Reference proteome</keyword>
<comment type="caution">
    <text evidence="1">The sequence shown here is derived from an EMBL/GenBank/DDBJ whole genome shotgun (WGS) entry which is preliminary data.</text>
</comment>
<reference evidence="1" key="1">
    <citation type="submission" date="2021-08" db="EMBL/GenBank/DDBJ databases">
        <authorList>
            <person name="Misof B."/>
            <person name="Oliver O."/>
            <person name="Podsiadlowski L."/>
            <person name="Donath A."/>
            <person name="Peters R."/>
            <person name="Mayer C."/>
            <person name="Rust J."/>
            <person name="Gunkel S."/>
            <person name="Lesny P."/>
            <person name="Martin S."/>
            <person name="Oeyen J.P."/>
            <person name="Petersen M."/>
            <person name="Panagiotis P."/>
            <person name="Wilbrandt J."/>
            <person name="Tanja T."/>
        </authorList>
    </citation>
    <scope>NUCLEOTIDE SEQUENCE</scope>
    <source>
        <strain evidence="1">GBR_01_08_01A</strain>
        <tissue evidence="1">Thorax + abdomen</tissue>
    </source>
</reference>
<dbReference type="EMBL" id="JAIFRP010004640">
    <property type="protein sequence ID" value="KAK2574853.1"/>
    <property type="molecule type" value="Genomic_DNA"/>
</dbReference>
<accession>A0AAD9R8M4</accession>
<gene>
    <name evidence="1" type="ORF">KPH14_013143</name>
</gene>
<sequence length="75" mass="8608">KSIQSEQFHVDQVDRSIRRKGVMSGHQSLLESKHDEEIQITATLANGDIMSALCPSVNQRETCLPQLKTLKRRRY</sequence>
<protein>
    <submittedName>
        <fullName evidence="1">Uncharacterized protein</fullName>
    </submittedName>
</protein>
<evidence type="ECO:0000313" key="2">
    <source>
        <dbReference type="Proteomes" id="UP001258017"/>
    </source>
</evidence>
<reference evidence="1" key="2">
    <citation type="journal article" date="2023" name="Commun. Biol.">
        <title>Intrasexual cuticular hydrocarbon dimorphism in a wasp sheds light on hydrocarbon biosynthesis genes in Hymenoptera.</title>
        <authorList>
            <person name="Moris V.C."/>
            <person name="Podsiadlowski L."/>
            <person name="Martin S."/>
            <person name="Oeyen J.P."/>
            <person name="Donath A."/>
            <person name="Petersen M."/>
            <person name="Wilbrandt J."/>
            <person name="Misof B."/>
            <person name="Liedtke D."/>
            <person name="Thamm M."/>
            <person name="Scheiner R."/>
            <person name="Schmitt T."/>
            <person name="Niehuis O."/>
        </authorList>
    </citation>
    <scope>NUCLEOTIDE SEQUENCE</scope>
    <source>
        <strain evidence="1">GBR_01_08_01A</strain>
    </source>
</reference>
<dbReference type="Proteomes" id="UP001258017">
    <property type="component" value="Unassembled WGS sequence"/>
</dbReference>
<name>A0AAD9R8M4_9HYME</name>
<proteinExistence type="predicted"/>